<dbReference type="Gene3D" id="2.120.10.80">
    <property type="entry name" value="Kelch-type beta propeller"/>
    <property type="match status" value="1"/>
</dbReference>
<dbReference type="SUPFAM" id="SSF50965">
    <property type="entry name" value="Galactose oxidase, central domain"/>
    <property type="match status" value="1"/>
</dbReference>
<dbReference type="Gene3D" id="3.30.710.10">
    <property type="entry name" value="Potassium Channel Kv1.1, Chain A"/>
    <property type="match status" value="1"/>
</dbReference>
<dbReference type="InterPro" id="IPR011333">
    <property type="entry name" value="SKP1/BTB/POZ_sf"/>
</dbReference>
<proteinExistence type="predicted"/>
<dbReference type="EMBL" id="GAKP01004334">
    <property type="protein sequence ID" value="JAC54618.1"/>
    <property type="molecule type" value="Transcribed_RNA"/>
</dbReference>
<dbReference type="PROSITE" id="PS50097">
    <property type="entry name" value="BTB"/>
    <property type="match status" value="1"/>
</dbReference>
<name>A0A034WLH1_BACDO</name>
<dbReference type="PANTHER" id="PTHR45632">
    <property type="entry name" value="LD33804P"/>
    <property type="match status" value="1"/>
</dbReference>
<dbReference type="InterPro" id="IPR000210">
    <property type="entry name" value="BTB/POZ_dom"/>
</dbReference>
<dbReference type="Pfam" id="PF00651">
    <property type="entry name" value="BTB"/>
    <property type="match status" value="1"/>
</dbReference>
<dbReference type="InterPro" id="IPR011043">
    <property type="entry name" value="Gal_Oxase/kelch_b-propeller"/>
</dbReference>
<dbReference type="SUPFAM" id="SSF54695">
    <property type="entry name" value="POZ domain"/>
    <property type="match status" value="1"/>
</dbReference>
<dbReference type="Pfam" id="PF24681">
    <property type="entry name" value="Kelch_KLHDC2_KLHL20_DRC7"/>
    <property type="match status" value="1"/>
</dbReference>
<organism evidence="4">
    <name type="scientific">Bactrocera dorsalis</name>
    <name type="common">Oriental fruit fly</name>
    <name type="synonym">Dacus dorsalis</name>
    <dbReference type="NCBI Taxonomy" id="27457"/>
    <lineage>
        <taxon>Eukaryota</taxon>
        <taxon>Metazoa</taxon>
        <taxon>Ecdysozoa</taxon>
        <taxon>Arthropoda</taxon>
        <taxon>Hexapoda</taxon>
        <taxon>Insecta</taxon>
        <taxon>Pterygota</taxon>
        <taxon>Neoptera</taxon>
        <taxon>Endopterygota</taxon>
        <taxon>Diptera</taxon>
        <taxon>Brachycera</taxon>
        <taxon>Muscomorpha</taxon>
        <taxon>Tephritoidea</taxon>
        <taxon>Tephritidae</taxon>
        <taxon>Bactrocera</taxon>
        <taxon>Bactrocera</taxon>
    </lineage>
</organism>
<sequence length="464" mass="51928">MASTTPKKDVVRQDKRFSDLVWENCHEFYDQEKHIDVTFLWRSYPKRITAHRIILAAASVYFDELFQTKEGSAPVIYIENIGPDEFELLIAYCYTGRLNPKMPNVSRLLNGATILKLDGAAAICTAYLKGSTERSRPALQLPSNHPTSSNTNTNKSILAVRQSIGKQDTESCIYRCDEMEKIWIQCGVLKFPTQRAVLVYSNKRLITLGGISSENLPIPCVRSYNLETQMWSKLPPMKVARVGLCAVIVDRIIYAIGGYVSQQYIATMTAEKFDPSTGQWTSLPSMCVSRAESTAVAIDDQIYILGGVGIDREELKSVECYNIKTGKWRKCADMLQERFNCGASVFKGLLYVVSSGNTQPPYRSDVEFYDMKTDTWSQAPPVNIARSGICVVTLSDRLMAVGGSPSTEFKGIVEVYKPTRNTWMQVRPLPSSGNYSCFIVPTKELLTIGNKTKSPQVIKPFGQE</sequence>
<evidence type="ECO:0000256" key="1">
    <source>
        <dbReference type="ARBA" id="ARBA00022441"/>
    </source>
</evidence>
<dbReference type="InterPro" id="IPR006652">
    <property type="entry name" value="Kelch_1"/>
</dbReference>
<dbReference type="InterPro" id="IPR015915">
    <property type="entry name" value="Kelch-typ_b-propeller"/>
</dbReference>
<keyword evidence="1" id="KW-0880">Kelch repeat</keyword>
<evidence type="ECO:0000259" key="3">
    <source>
        <dbReference type="PROSITE" id="PS50097"/>
    </source>
</evidence>
<keyword evidence="2" id="KW-0677">Repeat</keyword>
<dbReference type="GO" id="GO:0003779">
    <property type="term" value="F:actin binding"/>
    <property type="evidence" value="ECO:0007669"/>
    <property type="project" value="UniProtKB-KW"/>
</dbReference>
<dbReference type="SMART" id="SM00225">
    <property type="entry name" value="BTB"/>
    <property type="match status" value="1"/>
</dbReference>
<feature type="domain" description="BTB" evidence="3">
    <location>
        <begin position="35"/>
        <end position="102"/>
    </location>
</feature>
<reference evidence="4" key="1">
    <citation type="journal article" date="2014" name="BMC Genomics">
        <title>Characterizing the developmental transcriptome of the oriental fruit fly, Bactrocera dorsalis (Diptera: Tephritidae) through comparative genomic analysis with Drosophila melanogaster utilizing modENCODE datasets.</title>
        <authorList>
            <person name="Geib S.M."/>
            <person name="Calla B."/>
            <person name="Hall B."/>
            <person name="Hou S."/>
            <person name="Manoukis N.C."/>
        </authorList>
    </citation>
    <scope>NUCLEOTIDE SEQUENCE</scope>
    <source>
        <strain evidence="4">Punador</strain>
    </source>
</reference>
<gene>
    <name evidence="4" type="primary">KLHL1</name>
</gene>
<dbReference type="AlphaFoldDB" id="A0A034WLH1"/>
<evidence type="ECO:0000256" key="2">
    <source>
        <dbReference type="ARBA" id="ARBA00022737"/>
    </source>
</evidence>
<dbReference type="EMBL" id="GAKP01004336">
    <property type="protein sequence ID" value="JAC54616.1"/>
    <property type="molecule type" value="Transcribed_RNA"/>
</dbReference>
<dbReference type="SMART" id="SM00612">
    <property type="entry name" value="Kelch"/>
    <property type="match status" value="5"/>
</dbReference>
<dbReference type="OrthoDB" id="6350321at2759"/>
<accession>A0A034WLH1</accession>
<dbReference type="PANTHER" id="PTHR45632:SF3">
    <property type="entry name" value="KELCH-LIKE PROTEIN 32"/>
    <property type="match status" value="1"/>
</dbReference>
<protein>
    <submittedName>
        <fullName evidence="4">Kelch-like protein 1</fullName>
    </submittedName>
</protein>
<evidence type="ECO:0000313" key="4">
    <source>
        <dbReference type="EMBL" id="JAC54618.1"/>
    </source>
</evidence>